<evidence type="ECO:0000256" key="5">
    <source>
        <dbReference type="ARBA" id="ARBA00038359"/>
    </source>
</evidence>
<feature type="transmembrane region" description="Helical" evidence="6">
    <location>
        <begin position="47"/>
        <end position="68"/>
    </location>
</feature>
<dbReference type="Proteomes" id="UP000758603">
    <property type="component" value="Unassembled WGS sequence"/>
</dbReference>
<protein>
    <recommendedName>
        <fullName evidence="7">Rhodopsin domain-containing protein</fullName>
    </recommendedName>
</protein>
<reference evidence="8" key="1">
    <citation type="journal article" date="2021" name="Nat. Commun.">
        <title>Genetic determinants of endophytism in the Arabidopsis root mycobiome.</title>
        <authorList>
            <person name="Mesny F."/>
            <person name="Miyauchi S."/>
            <person name="Thiergart T."/>
            <person name="Pickel B."/>
            <person name="Atanasova L."/>
            <person name="Karlsson M."/>
            <person name="Huettel B."/>
            <person name="Barry K.W."/>
            <person name="Haridas S."/>
            <person name="Chen C."/>
            <person name="Bauer D."/>
            <person name="Andreopoulos W."/>
            <person name="Pangilinan J."/>
            <person name="LaButti K."/>
            <person name="Riley R."/>
            <person name="Lipzen A."/>
            <person name="Clum A."/>
            <person name="Drula E."/>
            <person name="Henrissat B."/>
            <person name="Kohler A."/>
            <person name="Grigoriev I.V."/>
            <person name="Martin F.M."/>
            <person name="Hacquard S."/>
        </authorList>
    </citation>
    <scope>NUCLEOTIDE SEQUENCE</scope>
    <source>
        <strain evidence="8">MPI-SDFR-AT-0073</strain>
    </source>
</reference>
<dbReference type="GO" id="GO:0016020">
    <property type="term" value="C:membrane"/>
    <property type="evidence" value="ECO:0007669"/>
    <property type="project" value="UniProtKB-SubCell"/>
</dbReference>
<dbReference type="PANTHER" id="PTHR33048">
    <property type="entry name" value="PTH11-LIKE INTEGRAL MEMBRANE PROTEIN (AFU_ORTHOLOGUE AFUA_5G11245)"/>
    <property type="match status" value="1"/>
</dbReference>
<comment type="caution">
    <text evidence="8">The sequence shown here is derived from an EMBL/GenBank/DDBJ whole genome shotgun (WGS) entry which is preliminary data.</text>
</comment>
<dbReference type="EMBL" id="JAGPXC010000006">
    <property type="protein sequence ID" value="KAH6652388.1"/>
    <property type="molecule type" value="Genomic_DNA"/>
</dbReference>
<keyword evidence="3 6" id="KW-1133">Transmembrane helix</keyword>
<feature type="transmembrane region" description="Helical" evidence="6">
    <location>
        <begin position="241"/>
        <end position="263"/>
    </location>
</feature>
<dbReference type="OrthoDB" id="444631at2759"/>
<evidence type="ECO:0000313" key="8">
    <source>
        <dbReference type="EMBL" id="KAH6652388.1"/>
    </source>
</evidence>
<evidence type="ECO:0000256" key="6">
    <source>
        <dbReference type="SAM" id="Phobius"/>
    </source>
</evidence>
<feature type="transmembrane region" description="Helical" evidence="6">
    <location>
        <begin position="179"/>
        <end position="197"/>
    </location>
</feature>
<keyword evidence="4 6" id="KW-0472">Membrane</keyword>
<feature type="transmembrane region" description="Helical" evidence="6">
    <location>
        <begin position="93"/>
        <end position="117"/>
    </location>
</feature>
<evidence type="ECO:0000256" key="1">
    <source>
        <dbReference type="ARBA" id="ARBA00004141"/>
    </source>
</evidence>
<sequence length="320" mass="35548">MAFKIFNDPIEGALFVLILVCTPIVVLVTTLRVVTSLKNHRTLSTEDYLAVLASLINLAYNALEMWTITVMNGVPVLSITKLPYPTLVKILKVGYFIDFMFPLNQTFSKLSLLLLYYRIFSINKTFSTMVFVVAAIQTCWGISMFFARVFACTPIYHFWDRLAPGTCISGNGLLVGPEIVNSLLDFVMVGMAIWIVQKLNMSTKYKRKLSILFALGCITGIIGFVKIGVAYDSIGNNGIDAVWDVLQMCASNICCCIPIYKVLLPKTNVLKSLGSKLFSKSSWKSSTSSNMGNSSHVQQQWVHLDESSMHELAGVRGSNF</sequence>
<keyword evidence="2 6" id="KW-0812">Transmembrane</keyword>
<feature type="transmembrane region" description="Helical" evidence="6">
    <location>
        <begin position="129"/>
        <end position="159"/>
    </location>
</feature>
<evidence type="ECO:0000259" key="7">
    <source>
        <dbReference type="Pfam" id="PF20684"/>
    </source>
</evidence>
<dbReference type="Pfam" id="PF20684">
    <property type="entry name" value="Fung_rhodopsin"/>
    <property type="match status" value="1"/>
</dbReference>
<evidence type="ECO:0000256" key="3">
    <source>
        <dbReference type="ARBA" id="ARBA00022989"/>
    </source>
</evidence>
<comment type="subcellular location">
    <subcellularLocation>
        <location evidence="1">Membrane</location>
        <topology evidence="1">Multi-pass membrane protein</topology>
    </subcellularLocation>
</comment>
<dbReference type="PANTHER" id="PTHR33048:SF47">
    <property type="entry name" value="INTEGRAL MEMBRANE PROTEIN-RELATED"/>
    <property type="match status" value="1"/>
</dbReference>
<dbReference type="InterPro" id="IPR052337">
    <property type="entry name" value="SAT4-like"/>
</dbReference>
<evidence type="ECO:0000313" key="9">
    <source>
        <dbReference type="Proteomes" id="UP000758603"/>
    </source>
</evidence>
<accession>A0A9P8UHR9</accession>
<name>A0A9P8UHR9_9PEZI</name>
<dbReference type="GeneID" id="70136655"/>
<feature type="transmembrane region" description="Helical" evidence="6">
    <location>
        <begin position="12"/>
        <end position="35"/>
    </location>
</feature>
<keyword evidence="9" id="KW-1185">Reference proteome</keyword>
<dbReference type="RefSeq" id="XP_045956666.1">
    <property type="nucleotide sequence ID" value="XM_046107764.1"/>
</dbReference>
<feature type="domain" description="Rhodopsin" evidence="7">
    <location>
        <begin position="31"/>
        <end position="264"/>
    </location>
</feature>
<comment type="similarity">
    <text evidence="5">Belongs to the SAT4 family.</text>
</comment>
<feature type="transmembrane region" description="Helical" evidence="6">
    <location>
        <begin position="209"/>
        <end position="229"/>
    </location>
</feature>
<dbReference type="InterPro" id="IPR049326">
    <property type="entry name" value="Rhodopsin_dom_fungi"/>
</dbReference>
<proteinExistence type="inferred from homology"/>
<evidence type="ECO:0000256" key="2">
    <source>
        <dbReference type="ARBA" id="ARBA00022692"/>
    </source>
</evidence>
<evidence type="ECO:0000256" key="4">
    <source>
        <dbReference type="ARBA" id="ARBA00023136"/>
    </source>
</evidence>
<gene>
    <name evidence="8" type="ORF">BKA67DRAFT_661130</name>
</gene>
<dbReference type="AlphaFoldDB" id="A0A9P8UHR9"/>
<organism evidence="8 9">
    <name type="scientific">Truncatella angustata</name>
    <dbReference type="NCBI Taxonomy" id="152316"/>
    <lineage>
        <taxon>Eukaryota</taxon>
        <taxon>Fungi</taxon>
        <taxon>Dikarya</taxon>
        <taxon>Ascomycota</taxon>
        <taxon>Pezizomycotina</taxon>
        <taxon>Sordariomycetes</taxon>
        <taxon>Xylariomycetidae</taxon>
        <taxon>Amphisphaeriales</taxon>
        <taxon>Sporocadaceae</taxon>
        <taxon>Truncatella</taxon>
    </lineage>
</organism>